<feature type="domain" description="Pyruvate flavodoxin/ferredoxin oxidoreductase pyrimidine binding" evidence="2">
    <location>
        <begin position="15"/>
        <end position="241"/>
    </location>
</feature>
<dbReference type="InterPro" id="IPR009014">
    <property type="entry name" value="Transketo_C/PFOR_II"/>
</dbReference>
<dbReference type="Gene3D" id="3.40.50.970">
    <property type="match status" value="1"/>
</dbReference>
<dbReference type="CDD" id="cd07034">
    <property type="entry name" value="TPP_PYR_PFOR_IOR-alpha_like"/>
    <property type="match status" value="1"/>
</dbReference>
<reference evidence="4 5" key="1">
    <citation type="journal article" date="2018" name="Nat. Biotechnol.">
        <title>A standardized bacterial taxonomy based on genome phylogeny substantially revises the tree of life.</title>
        <authorList>
            <person name="Parks D.H."/>
            <person name="Chuvochina M."/>
            <person name="Waite D.W."/>
            <person name="Rinke C."/>
            <person name="Skarshewski A."/>
            <person name="Chaumeil P.A."/>
            <person name="Hugenholtz P."/>
        </authorList>
    </citation>
    <scope>NUCLEOTIDE SEQUENCE [LARGE SCALE GENOMIC DNA]</scope>
    <source>
        <strain evidence="4">UBA9956</strain>
    </source>
</reference>
<evidence type="ECO:0000259" key="3">
    <source>
        <dbReference type="Pfam" id="PF17147"/>
    </source>
</evidence>
<dbReference type="SUPFAM" id="SSF52518">
    <property type="entry name" value="Thiamin diphosphate-binding fold (THDP-binding)"/>
    <property type="match status" value="1"/>
</dbReference>
<dbReference type="AlphaFoldDB" id="A0A350H8G8"/>
<protein>
    <submittedName>
        <fullName evidence="4">2-oxoacid:acceptor oxidoreductase subunit alpha</fullName>
    </submittedName>
</protein>
<evidence type="ECO:0000256" key="1">
    <source>
        <dbReference type="ARBA" id="ARBA00023002"/>
    </source>
</evidence>
<evidence type="ECO:0000259" key="2">
    <source>
        <dbReference type="Pfam" id="PF01855"/>
    </source>
</evidence>
<dbReference type="SUPFAM" id="SSF52922">
    <property type="entry name" value="TK C-terminal domain-like"/>
    <property type="match status" value="1"/>
</dbReference>
<dbReference type="GO" id="GO:0016491">
    <property type="term" value="F:oxidoreductase activity"/>
    <property type="evidence" value="ECO:0007669"/>
    <property type="project" value="UniProtKB-KW"/>
</dbReference>
<dbReference type="Pfam" id="PF01855">
    <property type="entry name" value="POR_N"/>
    <property type="match status" value="1"/>
</dbReference>
<dbReference type="FunFam" id="3.40.50.920:FF:000013">
    <property type="entry name" value="Ferredoxin oxidoreductase alpha subunit"/>
    <property type="match status" value="1"/>
</dbReference>
<organism evidence="4 5">
    <name type="scientific">candidate division WOR-3 bacterium</name>
    <dbReference type="NCBI Taxonomy" id="2052148"/>
    <lineage>
        <taxon>Bacteria</taxon>
        <taxon>Bacteria division WOR-3</taxon>
    </lineage>
</organism>
<keyword evidence="1" id="KW-0560">Oxidoreductase</keyword>
<sequence length="379" mass="41753">MTKIELLSGNDAVVKAAITAGCKFYGGYPITPSSEIAEGMAKELPQVNGKFIQMEDEIAGIGASIGASLTGAKAMTATSGPGFSLKQEHIGYAIMGEIPLVIVNVMRGGPSTGMPTYPAQSDVMQARWGTHGDHELIVLTPCSVQEIFKLTIEAFNLSEKYRVPVILLTDEIIAHMREKVEIEARSEYKIIDRAKPTVEPENYNPFDTKHGMVPPLAPYGEGYRFHITGLTHDHTGFPTSNPDLVEKLQERLRDKILDNKKYFNWYEERMVDDADIVVVAYGATARSAMRAIKDARLNNIKAGLYRPITMWPFGYENIKKIAKTAKMILVVEMNLGQVKGEVERAVAGTKCKVKFLGKANGELITPAEIGTKIMEVMNV</sequence>
<dbReference type="NCBIfam" id="NF006412">
    <property type="entry name" value="PRK08659.1"/>
    <property type="match status" value="1"/>
</dbReference>
<dbReference type="InterPro" id="IPR029061">
    <property type="entry name" value="THDP-binding"/>
</dbReference>
<dbReference type="InterPro" id="IPR052368">
    <property type="entry name" value="2-oxoacid_oxidoreductase"/>
</dbReference>
<gene>
    <name evidence="4" type="ORF">DCW38_01460</name>
</gene>
<dbReference type="Pfam" id="PF17147">
    <property type="entry name" value="PFOR_II"/>
    <property type="match status" value="1"/>
</dbReference>
<dbReference type="Gene3D" id="3.40.50.920">
    <property type="match status" value="1"/>
</dbReference>
<feature type="domain" description="Pyruvate:ferredoxin oxidoreductase core" evidence="3">
    <location>
        <begin position="274"/>
        <end position="369"/>
    </location>
</feature>
<name>A0A350H8G8_UNCW3</name>
<dbReference type="Proteomes" id="UP000264062">
    <property type="component" value="Unassembled WGS sequence"/>
</dbReference>
<dbReference type="FunFam" id="3.40.50.970:FF:000022">
    <property type="entry name" value="2-oxoglutarate ferredoxin oxidoreductase alpha subunit"/>
    <property type="match status" value="1"/>
</dbReference>
<evidence type="ECO:0000313" key="4">
    <source>
        <dbReference type="EMBL" id="HAV91834.1"/>
    </source>
</evidence>
<dbReference type="InterPro" id="IPR033412">
    <property type="entry name" value="PFOR_II"/>
</dbReference>
<dbReference type="PANTHER" id="PTHR43088">
    <property type="entry name" value="SUBUNIT OF PYRUVATE:FLAVODOXIN OXIDOREDUCTASE-RELATED"/>
    <property type="match status" value="1"/>
</dbReference>
<dbReference type="PANTHER" id="PTHR43088:SF1">
    <property type="entry name" value="SUBUNIT OF PYRUVATE:FLAVODOXIN OXIDOREDUCTASE"/>
    <property type="match status" value="1"/>
</dbReference>
<dbReference type="InterPro" id="IPR002880">
    <property type="entry name" value="Pyrv_Fd/Flavodoxin_OxRdtase_N"/>
</dbReference>
<comment type="caution">
    <text evidence="4">The sequence shown here is derived from an EMBL/GenBank/DDBJ whole genome shotgun (WGS) entry which is preliminary data.</text>
</comment>
<evidence type="ECO:0000313" key="5">
    <source>
        <dbReference type="Proteomes" id="UP000264062"/>
    </source>
</evidence>
<dbReference type="EMBL" id="DMZY01000045">
    <property type="protein sequence ID" value="HAV91834.1"/>
    <property type="molecule type" value="Genomic_DNA"/>
</dbReference>
<proteinExistence type="predicted"/>
<accession>A0A350H8G8</accession>